<organism evidence="2">
    <name type="scientific">marine metagenome</name>
    <dbReference type="NCBI Taxonomy" id="408172"/>
    <lineage>
        <taxon>unclassified sequences</taxon>
        <taxon>metagenomes</taxon>
        <taxon>ecological metagenomes</taxon>
    </lineage>
</organism>
<feature type="non-terminal residue" evidence="2">
    <location>
        <position position="126"/>
    </location>
</feature>
<dbReference type="AlphaFoldDB" id="A0A383F7R1"/>
<proteinExistence type="predicted"/>
<feature type="region of interest" description="Disordered" evidence="1">
    <location>
        <begin position="53"/>
        <end position="83"/>
    </location>
</feature>
<sequence length="126" mass="13514">MARYAISIGLGALVTFALLFVMQLLIATGRGAITEARAFRIVDFVRVERQSIVETKKEKPEKPPEPEQAPDMPSPDTLDSFDSSMAVSMSSPVIDASLNIGGVGFGVSDGEYLPIVKVAPIYPSRA</sequence>
<evidence type="ECO:0000313" key="2">
    <source>
        <dbReference type="EMBL" id="SVE64750.1"/>
    </source>
</evidence>
<protein>
    <submittedName>
        <fullName evidence="2">Uncharacterized protein</fullName>
    </submittedName>
</protein>
<evidence type="ECO:0000256" key="1">
    <source>
        <dbReference type="SAM" id="MobiDB-lite"/>
    </source>
</evidence>
<name>A0A383F7R1_9ZZZZ</name>
<feature type="compositionally biased region" description="Basic and acidic residues" evidence="1">
    <location>
        <begin position="53"/>
        <end position="65"/>
    </location>
</feature>
<accession>A0A383F7R1</accession>
<dbReference type="EMBL" id="UINC01231982">
    <property type="protein sequence ID" value="SVE64750.1"/>
    <property type="molecule type" value="Genomic_DNA"/>
</dbReference>
<reference evidence="2" key="1">
    <citation type="submission" date="2018-05" db="EMBL/GenBank/DDBJ databases">
        <authorList>
            <person name="Lanie J.A."/>
            <person name="Ng W.-L."/>
            <person name="Kazmierczak K.M."/>
            <person name="Andrzejewski T.M."/>
            <person name="Davidsen T.M."/>
            <person name="Wayne K.J."/>
            <person name="Tettelin H."/>
            <person name="Glass J.I."/>
            <person name="Rusch D."/>
            <person name="Podicherti R."/>
            <person name="Tsui H.-C.T."/>
            <person name="Winkler M.E."/>
        </authorList>
    </citation>
    <scope>NUCLEOTIDE SEQUENCE</scope>
</reference>
<gene>
    <name evidence="2" type="ORF">METZ01_LOCUS517604</name>
</gene>